<dbReference type="HAMAP" id="MF_01584">
    <property type="entry name" value="UPF0502"/>
    <property type="match status" value="1"/>
</dbReference>
<dbReference type="EMBL" id="DYZF01000184">
    <property type="protein sequence ID" value="HJE51771.1"/>
    <property type="molecule type" value="Genomic_DNA"/>
</dbReference>
<proteinExistence type="inferred from homology"/>
<gene>
    <name evidence="3" type="ORF">K8V15_07315</name>
</gene>
<evidence type="ECO:0000256" key="1">
    <source>
        <dbReference type="HAMAP-Rule" id="MF_01584"/>
    </source>
</evidence>
<reference evidence="3" key="2">
    <citation type="submission" date="2021-09" db="EMBL/GenBank/DDBJ databases">
        <authorList>
            <person name="Gilroy R."/>
        </authorList>
    </citation>
    <scope>NUCLEOTIDE SEQUENCE</scope>
    <source>
        <strain evidence="3">ChiGjej3B3-7470</strain>
    </source>
</reference>
<dbReference type="SUPFAM" id="SSF53335">
    <property type="entry name" value="S-adenosyl-L-methionine-dependent methyltransferases"/>
    <property type="match status" value="1"/>
</dbReference>
<dbReference type="InterPro" id="IPR036390">
    <property type="entry name" value="WH_DNA-bd_sf"/>
</dbReference>
<dbReference type="SUPFAM" id="SSF46785">
    <property type="entry name" value="Winged helix' DNA-binding domain"/>
    <property type="match status" value="2"/>
</dbReference>
<dbReference type="AlphaFoldDB" id="A0A921JR43"/>
<dbReference type="InterPro" id="IPR029063">
    <property type="entry name" value="SAM-dependent_MTases_sf"/>
</dbReference>
<dbReference type="Pfam" id="PF04337">
    <property type="entry name" value="DUF480"/>
    <property type="match status" value="1"/>
</dbReference>
<dbReference type="InterPro" id="IPR007432">
    <property type="entry name" value="DUF480"/>
</dbReference>
<comment type="caution">
    <text evidence="3">The sequence shown here is derived from an EMBL/GenBank/DDBJ whole genome shotgun (WGS) entry which is preliminary data.</text>
</comment>
<feature type="domain" description="Methyltransferase" evidence="2">
    <location>
        <begin position="234"/>
        <end position="324"/>
    </location>
</feature>
<accession>A0A921JR43</accession>
<dbReference type="PANTHER" id="PTHR38768">
    <property type="entry name" value="UPF0502 PROTEIN YCEH"/>
    <property type="match status" value="1"/>
</dbReference>
<name>A0A921JR43_9ACTN</name>
<protein>
    <submittedName>
        <fullName evidence="3">DUF480 domain-containing protein</fullName>
    </submittedName>
</protein>
<organism evidence="3 4">
    <name type="scientific">Tessaracoccus flavescens</name>
    <dbReference type="NCBI Taxonomy" id="399497"/>
    <lineage>
        <taxon>Bacteria</taxon>
        <taxon>Bacillati</taxon>
        <taxon>Actinomycetota</taxon>
        <taxon>Actinomycetes</taxon>
        <taxon>Propionibacteriales</taxon>
        <taxon>Propionibacteriaceae</taxon>
        <taxon>Tessaracoccus</taxon>
    </lineage>
</organism>
<evidence type="ECO:0000313" key="4">
    <source>
        <dbReference type="Proteomes" id="UP000712713"/>
    </source>
</evidence>
<comment type="similarity">
    <text evidence="1">Belongs to the UPF0502 family.</text>
</comment>
<evidence type="ECO:0000259" key="2">
    <source>
        <dbReference type="Pfam" id="PF13649"/>
    </source>
</evidence>
<dbReference type="InterPro" id="IPR036388">
    <property type="entry name" value="WH-like_DNA-bd_sf"/>
</dbReference>
<dbReference type="Proteomes" id="UP000712713">
    <property type="component" value="Unassembled WGS sequence"/>
</dbReference>
<evidence type="ECO:0000313" key="3">
    <source>
        <dbReference type="EMBL" id="HJE51771.1"/>
    </source>
</evidence>
<dbReference type="InterPro" id="IPR041698">
    <property type="entry name" value="Methyltransf_25"/>
</dbReference>
<dbReference type="Gene3D" id="3.40.50.150">
    <property type="entry name" value="Vaccinia Virus protein VP39"/>
    <property type="match status" value="1"/>
</dbReference>
<sequence>MTLPILTAEEQRVLGCLLEKEITVPESYPLTLNALRTACNQKSSREPVVEYDERTIQDAVRSLKDRGLARVTWMDYGKRTLKYAQSLVEELELEDDERAVLTVLLLRGEQAPGELKTRTDRLHRFDDRADVEATLQKMAGRAEPLVVQLERKTGQQDNRWQHLLGDAPVAAALPAVDKEQVLADGVAARDQKIIASYNSVAGAYAETFGVVDRPFEQWFLTRVAELAGPHRTADVGCGPGGPTAFLAEAGADPVGFDISPEMIEVARSRFPELEFEVADLRRLLRPNNAAGWGAVVANHSLVHFAPSELPGIIRGLVDTLLPDGILAIILQVGNEVLDRTEFLGEEIDLSWVRHDPADVRRIVESTGLTAVETYIASDDRPADRLYLIAGRP</sequence>
<reference evidence="3" key="1">
    <citation type="journal article" date="2021" name="PeerJ">
        <title>Extensive microbial diversity within the chicken gut microbiome revealed by metagenomics and culture.</title>
        <authorList>
            <person name="Gilroy R."/>
            <person name="Ravi A."/>
            <person name="Getino M."/>
            <person name="Pursley I."/>
            <person name="Horton D.L."/>
            <person name="Alikhan N.F."/>
            <person name="Baker D."/>
            <person name="Gharbi K."/>
            <person name="Hall N."/>
            <person name="Watson M."/>
            <person name="Adriaenssens E.M."/>
            <person name="Foster-Nyarko E."/>
            <person name="Jarju S."/>
            <person name="Secka A."/>
            <person name="Antonio M."/>
            <person name="Oren A."/>
            <person name="Chaudhuri R.R."/>
            <person name="La Ragione R."/>
            <person name="Hildebrand F."/>
            <person name="Pallen M.J."/>
        </authorList>
    </citation>
    <scope>NUCLEOTIDE SEQUENCE</scope>
    <source>
        <strain evidence="3">ChiGjej3B3-7470</strain>
    </source>
</reference>
<dbReference type="Pfam" id="PF13649">
    <property type="entry name" value="Methyltransf_25"/>
    <property type="match status" value="1"/>
</dbReference>
<dbReference type="PANTHER" id="PTHR38768:SF1">
    <property type="entry name" value="UPF0502 PROTEIN YCEH"/>
    <property type="match status" value="1"/>
</dbReference>
<dbReference type="Gene3D" id="1.10.10.10">
    <property type="entry name" value="Winged helix-like DNA-binding domain superfamily/Winged helix DNA-binding domain"/>
    <property type="match status" value="2"/>
</dbReference>
<dbReference type="CDD" id="cd02440">
    <property type="entry name" value="AdoMet_MTases"/>
    <property type="match status" value="1"/>
</dbReference>